<comment type="caution">
    <text evidence="1">The sequence shown here is derived from an EMBL/GenBank/DDBJ whole genome shotgun (WGS) entry which is preliminary data.</text>
</comment>
<name>A0A699H9X4_TANCI</name>
<dbReference type="AlphaFoldDB" id="A0A699H9X4"/>
<accession>A0A699H9X4</accession>
<evidence type="ECO:0000313" key="1">
    <source>
        <dbReference type="EMBL" id="GEX87698.1"/>
    </source>
</evidence>
<reference evidence="1" key="1">
    <citation type="journal article" date="2019" name="Sci. Rep.">
        <title>Draft genome of Tanacetum cinerariifolium, the natural source of mosquito coil.</title>
        <authorList>
            <person name="Yamashiro T."/>
            <person name="Shiraishi A."/>
            <person name="Satake H."/>
            <person name="Nakayama K."/>
        </authorList>
    </citation>
    <scope>NUCLEOTIDE SEQUENCE</scope>
</reference>
<sequence length="165" mass="18957">MEYSFYYLPENKVFVARNAQFLENSLINQEASGSLEDLKIIQEEDTHSSIDTSEDDQEINEPQSNINPIRRSIRTCRAPDHMCLNIDAEEHDLGDLGKPADYKPTLLDPKSDKWLNAMNVEMQCMKDNKIWELVDLPPNEKPLYETRAQGFLLAGYLTDADDMKS</sequence>
<proteinExistence type="predicted"/>
<dbReference type="EMBL" id="BKCJ010136082">
    <property type="protein sequence ID" value="GEX87698.1"/>
    <property type="molecule type" value="Genomic_DNA"/>
</dbReference>
<organism evidence="1">
    <name type="scientific">Tanacetum cinerariifolium</name>
    <name type="common">Dalmatian daisy</name>
    <name type="synonym">Chrysanthemum cinerariifolium</name>
    <dbReference type="NCBI Taxonomy" id="118510"/>
    <lineage>
        <taxon>Eukaryota</taxon>
        <taxon>Viridiplantae</taxon>
        <taxon>Streptophyta</taxon>
        <taxon>Embryophyta</taxon>
        <taxon>Tracheophyta</taxon>
        <taxon>Spermatophyta</taxon>
        <taxon>Magnoliopsida</taxon>
        <taxon>eudicotyledons</taxon>
        <taxon>Gunneridae</taxon>
        <taxon>Pentapetalae</taxon>
        <taxon>asterids</taxon>
        <taxon>campanulids</taxon>
        <taxon>Asterales</taxon>
        <taxon>Asteraceae</taxon>
        <taxon>Asteroideae</taxon>
        <taxon>Anthemideae</taxon>
        <taxon>Anthemidinae</taxon>
        <taxon>Tanacetum</taxon>
    </lineage>
</organism>
<protein>
    <recommendedName>
        <fullName evidence="2">Zinc finger, CCHC-type</fullName>
    </recommendedName>
</protein>
<evidence type="ECO:0008006" key="2">
    <source>
        <dbReference type="Google" id="ProtNLM"/>
    </source>
</evidence>
<gene>
    <name evidence="1" type="ORF">Tci_359673</name>
</gene>